<comment type="caution">
    <text evidence="1">The sequence shown here is derived from an EMBL/GenBank/DDBJ whole genome shotgun (WGS) entry which is preliminary data.</text>
</comment>
<reference evidence="2" key="1">
    <citation type="journal article" date="2023" name="G3 (Bethesda)">
        <title>Genome assembly and association tests identify interacting loci associated with vigor, precocity, and sex in interspecific pistachio rootstocks.</title>
        <authorList>
            <person name="Palmer W."/>
            <person name="Jacygrad E."/>
            <person name="Sagayaradj S."/>
            <person name="Cavanaugh K."/>
            <person name="Han R."/>
            <person name="Bertier L."/>
            <person name="Beede B."/>
            <person name="Kafkas S."/>
            <person name="Golino D."/>
            <person name="Preece J."/>
            <person name="Michelmore R."/>
        </authorList>
    </citation>
    <scope>NUCLEOTIDE SEQUENCE [LARGE SCALE GENOMIC DNA]</scope>
</reference>
<name>A0ACC1BEL3_9ROSI</name>
<proteinExistence type="predicted"/>
<dbReference type="Proteomes" id="UP001164250">
    <property type="component" value="Chromosome 5"/>
</dbReference>
<evidence type="ECO:0000313" key="1">
    <source>
        <dbReference type="EMBL" id="KAJ0097355.1"/>
    </source>
</evidence>
<organism evidence="1 2">
    <name type="scientific">Pistacia atlantica</name>
    <dbReference type="NCBI Taxonomy" id="434234"/>
    <lineage>
        <taxon>Eukaryota</taxon>
        <taxon>Viridiplantae</taxon>
        <taxon>Streptophyta</taxon>
        <taxon>Embryophyta</taxon>
        <taxon>Tracheophyta</taxon>
        <taxon>Spermatophyta</taxon>
        <taxon>Magnoliopsida</taxon>
        <taxon>eudicotyledons</taxon>
        <taxon>Gunneridae</taxon>
        <taxon>Pentapetalae</taxon>
        <taxon>rosids</taxon>
        <taxon>malvids</taxon>
        <taxon>Sapindales</taxon>
        <taxon>Anacardiaceae</taxon>
        <taxon>Pistacia</taxon>
    </lineage>
</organism>
<dbReference type="EMBL" id="CM047901">
    <property type="protein sequence ID" value="KAJ0097355.1"/>
    <property type="molecule type" value="Genomic_DNA"/>
</dbReference>
<evidence type="ECO:0000313" key="2">
    <source>
        <dbReference type="Proteomes" id="UP001164250"/>
    </source>
</evidence>
<protein>
    <submittedName>
        <fullName evidence="1">Uncharacterized protein</fullName>
    </submittedName>
</protein>
<accession>A0ACC1BEL3</accession>
<gene>
    <name evidence="1" type="ORF">Patl1_27570</name>
</gene>
<keyword evidence="2" id="KW-1185">Reference proteome</keyword>
<sequence length="54" mass="6623">MVYLRKAKRETWVYLSGLSKTIKPRINFKLDQEIFNWIYSVNLIKTDLDRNKQF</sequence>